<evidence type="ECO:0000256" key="2">
    <source>
        <dbReference type="ARBA" id="ARBA00022692"/>
    </source>
</evidence>
<evidence type="ECO:0000313" key="8">
    <source>
        <dbReference type="EMBL" id="KAG8452093.1"/>
    </source>
</evidence>
<dbReference type="InterPro" id="IPR055288">
    <property type="entry name" value="NALCN_aux_factor_1/2"/>
</dbReference>
<keyword evidence="2" id="KW-0812">Transmembrane</keyword>
<evidence type="ECO:0000256" key="6">
    <source>
        <dbReference type="ARBA" id="ARBA00029445"/>
    </source>
</evidence>
<keyword evidence="3" id="KW-1133">Transmembrane helix</keyword>
<dbReference type="Proteomes" id="UP000812440">
    <property type="component" value="Chromosome 2"/>
</dbReference>
<dbReference type="OrthoDB" id="10047996at2759"/>
<reference evidence="8" key="1">
    <citation type="thesis" date="2020" institute="ProQuest LLC" country="789 East Eisenhower Parkway, Ann Arbor, MI, USA">
        <title>Comparative Genomics and Chromosome Evolution.</title>
        <authorList>
            <person name="Mudd A.B."/>
        </authorList>
    </citation>
    <scope>NUCLEOTIDE SEQUENCE</scope>
    <source>
        <strain evidence="8">Female2</strain>
        <tissue evidence="8">Blood</tissue>
    </source>
</reference>
<comment type="similarity">
    <text evidence="6">Belongs to the NALF family.</text>
</comment>
<organism evidence="8 9">
    <name type="scientific">Hymenochirus boettgeri</name>
    <name type="common">Congo dwarf clawed frog</name>
    <dbReference type="NCBI Taxonomy" id="247094"/>
    <lineage>
        <taxon>Eukaryota</taxon>
        <taxon>Metazoa</taxon>
        <taxon>Chordata</taxon>
        <taxon>Craniata</taxon>
        <taxon>Vertebrata</taxon>
        <taxon>Euteleostomi</taxon>
        <taxon>Amphibia</taxon>
        <taxon>Batrachia</taxon>
        <taxon>Anura</taxon>
        <taxon>Pipoidea</taxon>
        <taxon>Pipidae</taxon>
        <taxon>Pipinae</taxon>
        <taxon>Hymenochirus</taxon>
    </lineage>
</organism>
<comment type="subcellular location">
    <subcellularLocation>
        <location evidence="1">Membrane</location>
        <topology evidence="1">Multi-pass membrane protein</topology>
    </subcellularLocation>
</comment>
<evidence type="ECO:0000256" key="5">
    <source>
        <dbReference type="ARBA" id="ARBA00023180"/>
    </source>
</evidence>
<dbReference type="AlphaFoldDB" id="A0A8T2K7C5"/>
<keyword evidence="5" id="KW-0325">Glycoprotein</keyword>
<keyword evidence="4" id="KW-0472">Membrane</keyword>
<protein>
    <recommendedName>
        <fullName evidence="10">Transmembrane protein FAM155A</fullName>
    </recommendedName>
</protein>
<dbReference type="GO" id="GO:0005886">
    <property type="term" value="C:plasma membrane"/>
    <property type="evidence" value="ECO:0007669"/>
    <property type="project" value="TreeGrafter"/>
</dbReference>
<feature type="compositionally biased region" description="Low complexity" evidence="7">
    <location>
        <begin position="90"/>
        <end position="99"/>
    </location>
</feature>
<name>A0A8T2K7C5_9PIPI</name>
<comment type="caution">
    <text evidence="8">The sequence shown here is derived from an EMBL/GenBank/DDBJ whole genome shotgun (WGS) entry which is preliminary data.</text>
</comment>
<dbReference type="PANTHER" id="PTHR15819">
    <property type="entry name" value="TRANSMEMBRANE PROTEIN FAM155"/>
    <property type="match status" value="1"/>
</dbReference>
<evidence type="ECO:0008006" key="10">
    <source>
        <dbReference type="Google" id="ProtNLM"/>
    </source>
</evidence>
<dbReference type="GO" id="GO:0015275">
    <property type="term" value="F:stretch-activated, monoatomic cation-selective, calcium channel activity"/>
    <property type="evidence" value="ECO:0007669"/>
    <property type="project" value="TreeGrafter"/>
</dbReference>
<evidence type="ECO:0000256" key="4">
    <source>
        <dbReference type="ARBA" id="ARBA00023136"/>
    </source>
</evidence>
<evidence type="ECO:0000256" key="1">
    <source>
        <dbReference type="ARBA" id="ARBA00004141"/>
    </source>
</evidence>
<dbReference type="EMBL" id="JAACNH010000002">
    <property type="protein sequence ID" value="KAG8452093.1"/>
    <property type="molecule type" value="Genomic_DNA"/>
</dbReference>
<evidence type="ECO:0000256" key="3">
    <source>
        <dbReference type="ARBA" id="ARBA00022989"/>
    </source>
</evidence>
<gene>
    <name evidence="8" type="ORF">GDO86_004038</name>
</gene>
<evidence type="ECO:0000256" key="7">
    <source>
        <dbReference type="SAM" id="MobiDB-lite"/>
    </source>
</evidence>
<accession>A0A8T2K7C5</accession>
<proteinExistence type="inferred from homology"/>
<keyword evidence="9" id="KW-1185">Reference proteome</keyword>
<dbReference type="PANTHER" id="PTHR15819:SF9">
    <property type="entry name" value="NALCN CHANNEL AUXILIARY FACTOR 1"/>
    <property type="match status" value="1"/>
</dbReference>
<dbReference type="GO" id="GO:0098703">
    <property type="term" value="P:calcium ion import across plasma membrane"/>
    <property type="evidence" value="ECO:0007669"/>
    <property type="project" value="TreeGrafter"/>
</dbReference>
<sequence>MTRGDWMCGQCDDGTLTLWFAPRENEKLFTDSERAQKWRLSLASLLFFTVLLSDHLWFCAEATLTRTRDRERGSPVLSPSMADPFPSPEGPSLSPPLQSAPKGKGKKAPVLGNSTKPRDRPETCSPPGPPGQCAESVCSDLGEGTRNNRTHSPLPFCDSYTLWDLFFGFSNPDTYNCSGDVVQSGDLEGCRRCVETYQRFDQEAQDKYQEFEVLLQKYLQSDEYSVKSCSEDCKEGQRPKHFFKNLRYIIGNNTQSE</sequence>
<evidence type="ECO:0000313" key="9">
    <source>
        <dbReference type="Proteomes" id="UP000812440"/>
    </source>
</evidence>
<feature type="region of interest" description="Disordered" evidence="7">
    <location>
        <begin position="69"/>
        <end position="131"/>
    </location>
</feature>